<evidence type="ECO:0000313" key="2">
    <source>
        <dbReference type="EMBL" id="BBG92778.1"/>
    </source>
</evidence>
<gene>
    <name evidence="2" type="ORF">Prudu_000606</name>
</gene>
<accession>A0A4Y1QLN8</accession>
<dbReference type="EMBL" id="AP019297">
    <property type="protein sequence ID" value="BBG92778.1"/>
    <property type="molecule type" value="Genomic_DNA"/>
</dbReference>
<proteinExistence type="predicted"/>
<evidence type="ECO:0000256" key="1">
    <source>
        <dbReference type="SAM" id="Phobius"/>
    </source>
</evidence>
<feature type="transmembrane region" description="Helical" evidence="1">
    <location>
        <begin position="21"/>
        <end position="42"/>
    </location>
</feature>
<dbReference type="AlphaFoldDB" id="A0A4Y1QLN8"/>
<name>A0A4Y1QLN8_PRUDU</name>
<sequence length="71" mass="8151">MKLMRALGVGSPIKFTWPSGFIQNVFHLMLSLFYFGPGILRLGSWHKAIFFVSLDAFIALLEDCISDHMMW</sequence>
<keyword evidence="1" id="KW-0472">Membrane</keyword>
<organism evidence="2">
    <name type="scientific">Prunus dulcis</name>
    <name type="common">Almond</name>
    <name type="synonym">Amygdalus dulcis</name>
    <dbReference type="NCBI Taxonomy" id="3755"/>
    <lineage>
        <taxon>Eukaryota</taxon>
        <taxon>Viridiplantae</taxon>
        <taxon>Streptophyta</taxon>
        <taxon>Embryophyta</taxon>
        <taxon>Tracheophyta</taxon>
        <taxon>Spermatophyta</taxon>
        <taxon>Magnoliopsida</taxon>
        <taxon>eudicotyledons</taxon>
        <taxon>Gunneridae</taxon>
        <taxon>Pentapetalae</taxon>
        <taxon>rosids</taxon>
        <taxon>fabids</taxon>
        <taxon>Rosales</taxon>
        <taxon>Rosaceae</taxon>
        <taxon>Amygdaloideae</taxon>
        <taxon>Amygdaleae</taxon>
        <taxon>Prunus</taxon>
    </lineage>
</organism>
<keyword evidence="1" id="KW-1133">Transmembrane helix</keyword>
<protein>
    <submittedName>
        <fullName evidence="2">Uncharacterized protein</fullName>
    </submittedName>
</protein>
<keyword evidence="1" id="KW-0812">Transmembrane</keyword>
<reference evidence="2" key="1">
    <citation type="journal article" date="2019" name="Science">
        <title>Mutation of a bHLH transcription factor allowed almond domestication.</title>
        <authorList>
            <person name="Sanchez-Perez R."/>
            <person name="Pavan S."/>
            <person name="Mazzeo R."/>
            <person name="Moldovan C."/>
            <person name="Aiese Cigliano R."/>
            <person name="Del Cueto J."/>
            <person name="Ricciardi F."/>
            <person name="Lotti C."/>
            <person name="Ricciardi L."/>
            <person name="Dicenta F."/>
            <person name="Lopez-Marques R.L."/>
            <person name="Lindberg Moller B."/>
        </authorList>
    </citation>
    <scope>NUCLEOTIDE SEQUENCE</scope>
</reference>